<protein>
    <submittedName>
        <fullName evidence="1">Uncharacterized protein</fullName>
    </submittedName>
</protein>
<keyword evidence="2" id="KW-1185">Reference proteome</keyword>
<evidence type="ECO:0000313" key="2">
    <source>
        <dbReference type="Proteomes" id="UP001499878"/>
    </source>
</evidence>
<organism evidence="1 2">
    <name type="scientific">Streptomyces thinghirensis</name>
    <dbReference type="NCBI Taxonomy" id="551547"/>
    <lineage>
        <taxon>Bacteria</taxon>
        <taxon>Bacillati</taxon>
        <taxon>Actinomycetota</taxon>
        <taxon>Actinomycetes</taxon>
        <taxon>Kitasatosporales</taxon>
        <taxon>Streptomycetaceae</taxon>
        <taxon>Streptomyces</taxon>
    </lineage>
</organism>
<dbReference type="RefSeq" id="WP_345637035.1">
    <property type="nucleotide sequence ID" value="NZ_BAABJR010000023.1"/>
</dbReference>
<reference evidence="2" key="1">
    <citation type="journal article" date="2019" name="Int. J. Syst. Evol. Microbiol.">
        <title>The Global Catalogue of Microorganisms (GCM) 10K type strain sequencing project: providing services to taxonomists for standard genome sequencing and annotation.</title>
        <authorList>
            <consortium name="The Broad Institute Genomics Platform"/>
            <consortium name="The Broad Institute Genome Sequencing Center for Infectious Disease"/>
            <person name="Wu L."/>
            <person name="Ma J."/>
        </authorList>
    </citation>
    <scope>NUCLEOTIDE SEQUENCE [LARGE SCALE GENOMIC DNA]</scope>
    <source>
        <strain evidence="2">JCM 18306</strain>
    </source>
</reference>
<gene>
    <name evidence="1" type="ORF">GCM10023323_66480</name>
</gene>
<proteinExistence type="predicted"/>
<dbReference type="Proteomes" id="UP001499878">
    <property type="component" value="Unassembled WGS sequence"/>
</dbReference>
<sequence>MRSPPRFRRKQLLVADWLLDIPVPFALHYAPSWGWIVAANVPSASARA</sequence>
<dbReference type="EMBL" id="BAABJR010000023">
    <property type="protein sequence ID" value="GAA5215840.1"/>
    <property type="molecule type" value="Genomic_DNA"/>
</dbReference>
<evidence type="ECO:0000313" key="1">
    <source>
        <dbReference type="EMBL" id="GAA5215840.1"/>
    </source>
</evidence>
<name>A0ABP9TD28_9ACTN</name>
<accession>A0ABP9TD28</accession>
<comment type="caution">
    <text evidence="1">The sequence shown here is derived from an EMBL/GenBank/DDBJ whole genome shotgun (WGS) entry which is preliminary data.</text>
</comment>